<dbReference type="InterPro" id="IPR007219">
    <property type="entry name" value="XnlR_reg_dom"/>
</dbReference>
<feature type="region of interest" description="Disordered" evidence="2">
    <location>
        <begin position="1"/>
        <end position="23"/>
    </location>
</feature>
<evidence type="ECO:0000313" key="5">
    <source>
        <dbReference type="Proteomes" id="UP000249363"/>
    </source>
</evidence>
<sequence length="531" mass="59111">MVYSNSQAHPTISAASSSPSNTSSAIEAAPLPLELHPPFSVIDIASTDLHNDMFIAVFYKCFHRYHPCVLPLKRLQEFFGNPSFRDQLFPVITAARFIGSIYARSNFTDQLKAQTESAIAMARQNLSPSPFLAQALLLYSISLFWSQEDSNSRKQMDLALQTAFDLGMHRRGFAVSFAPDDPILQECFRRTWWQIYIVDAAYAAIERLPTFTANSVISDVDLPCEEDEYESSTIPEPSLLAEFDFREFESEGKVYSSFAYLVGVVRGLSQTSMSVPWQGDGNPSSEGVAAIDSVIDGWLLLLPESKQQVMNSSGEIDELLYFANMWVHAALISCHRALSDIIFNPLEVLSSCAGSPQINAFPSEIKQVHTKRCISSIQQQVSLLTLPKRPFCHSPFIICMVVVGTLPYFSACTCLLRGSELIVAREQIRVIIGCLKALGDVWKKGRNRVQELQAIGKEIIGATEVRSVRMSETAAANEAQNKSNQTPTLLSFDDSGLLSSNIDANEFAQLWPWMNQQLDINTWITDEFPAQ</sequence>
<dbReference type="PANTHER" id="PTHR47431">
    <property type="entry name" value="ZN(II)2CYS6 TRANSCRIPTION FACTOR (EUROFUNG)-RELATED"/>
    <property type="match status" value="1"/>
</dbReference>
<dbReference type="EMBL" id="MIKG01000033">
    <property type="protein sequence ID" value="RAO74308.1"/>
    <property type="molecule type" value="Genomic_DNA"/>
</dbReference>
<dbReference type="CDD" id="cd12148">
    <property type="entry name" value="fungal_TF_MHR"/>
    <property type="match status" value="1"/>
</dbReference>
<evidence type="ECO:0000256" key="1">
    <source>
        <dbReference type="ARBA" id="ARBA00023242"/>
    </source>
</evidence>
<dbReference type="PANTHER" id="PTHR47431:SF4">
    <property type="entry name" value="ZN(II)2CYS6 TRANSCRIPTION FACTOR (EUROFUNG)"/>
    <property type="match status" value="1"/>
</dbReference>
<comment type="caution">
    <text evidence="4">The sequence shown here is derived from an EMBL/GenBank/DDBJ whole genome shotgun (WGS) entry which is preliminary data.</text>
</comment>
<dbReference type="GO" id="GO:0008270">
    <property type="term" value="F:zinc ion binding"/>
    <property type="evidence" value="ECO:0007669"/>
    <property type="project" value="InterPro"/>
</dbReference>
<dbReference type="STRING" id="1196081.A0A364LER5"/>
<feature type="domain" description="Xylanolytic transcriptional activator regulatory" evidence="3">
    <location>
        <begin position="92"/>
        <end position="264"/>
    </location>
</feature>
<dbReference type="GO" id="GO:0003677">
    <property type="term" value="F:DNA binding"/>
    <property type="evidence" value="ECO:0007669"/>
    <property type="project" value="InterPro"/>
</dbReference>
<name>A0A364LER5_TALAM</name>
<evidence type="ECO:0000256" key="2">
    <source>
        <dbReference type="SAM" id="MobiDB-lite"/>
    </source>
</evidence>
<dbReference type="GeneID" id="63799534"/>
<protein>
    <recommendedName>
        <fullName evidence="3">Xylanolytic transcriptional activator regulatory domain-containing protein</fullName>
    </recommendedName>
</protein>
<keyword evidence="1" id="KW-0539">Nucleus</keyword>
<evidence type="ECO:0000259" key="3">
    <source>
        <dbReference type="Pfam" id="PF04082"/>
    </source>
</evidence>
<reference evidence="4 5" key="1">
    <citation type="journal article" date="2017" name="Biotechnol. Biofuels">
        <title>Differential beta-glucosidase expression as a function of carbon source availability in Talaromyces amestolkiae: a genomic and proteomic approach.</title>
        <authorList>
            <person name="de Eugenio L.I."/>
            <person name="Mendez-Liter J.A."/>
            <person name="Nieto-Dominguez M."/>
            <person name="Alonso L."/>
            <person name="Gil-Munoz J."/>
            <person name="Barriuso J."/>
            <person name="Prieto A."/>
            <person name="Martinez M.J."/>
        </authorList>
    </citation>
    <scope>NUCLEOTIDE SEQUENCE [LARGE SCALE GENOMIC DNA]</scope>
    <source>
        <strain evidence="4 5">CIB</strain>
    </source>
</reference>
<evidence type="ECO:0000313" key="4">
    <source>
        <dbReference type="EMBL" id="RAO74308.1"/>
    </source>
</evidence>
<dbReference type="AlphaFoldDB" id="A0A364LER5"/>
<accession>A0A364LER5</accession>
<dbReference type="Proteomes" id="UP000249363">
    <property type="component" value="Unassembled WGS sequence"/>
</dbReference>
<gene>
    <name evidence="4" type="ORF">BHQ10_010320</name>
</gene>
<proteinExistence type="predicted"/>
<dbReference type="GO" id="GO:0006351">
    <property type="term" value="P:DNA-templated transcription"/>
    <property type="evidence" value="ECO:0007669"/>
    <property type="project" value="InterPro"/>
</dbReference>
<feature type="compositionally biased region" description="Low complexity" evidence="2">
    <location>
        <begin position="10"/>
        <end position="23"/>
    </location>
</feature>
<keyword evidence="5" id="KW-1185">Reference proteome</keyword>
<dbReference type="OrthoDB" id="2399539at2759"/>
<organism evidence="4 5">
    <name type="scientific">Talaromyces amestolkiae</name>
    <dbReference type="NCBI Taxonomy" id="1196081"/>
    <lineage>
        <taxon>Eukaryota</taxon>
        <taxon>Fungi</taxon>
        <taxon>Dikarya</taxon>
        <taxon>Ascomycota</taxon>
        <taxon>Pezizomycotina</taxon>
        <taxon>Eurotiomycetes</taxon>
        <taxon>Eurotiomycetidae</taxon>
        <taxon>Eurotiales</taxon>
        <taxon>Trichocomaceae</taxon>
        <taxon>Talaromyces</taxon>
        <taxon>Talaromyces sect. Talaromyces</taxon>
    </lineage>
</organism>
<dbReference type="Pfam" id="PF04082">
    <property type="entry name" value="Fungal_trans"/>
    <property type="match status" value="1"/>
</dbReference>
<dbReference type="RefSeq" id="XP_040738822.1">
    <property type="nucleotide sequence ID" value="XM_040872938.1"/>
</dbReference>